<dbReference type="Proteomes" id="UP000054560">
    <property type="component" value="Unassembled WGS sequence"/>
</dbReference>
<dbReference type="EMBL" id="KQ252403">
    <property type="protein sequence ID" value="KNC70027.1"/>
    <property type="molecule type" value="Genomic_DNA"/>
</dbReference>
<dbReference type="GeneID" id="25917953"/>
<protein>
    <submittedName>
        <fullName evidence="1">Uncharacterized protein</fullName>
    </submittedName>
</protein>
<proteinExistence type="predicted"/>
<dbReference type="RefSeq" id="XP_014143929.1">
    <property type="nucleotide sequence ID" value="XM_014288454.1"/>
</dbReference>
<organism evidence="1 2">
    <name type="scientific">Sphaeroforma arctica JP610</name>
    <dbReference type="NCBI Taxonomy" id="667725"/>
    <lineage>
        <taxon>Eukaryota</taxon>
        <taxon>Ichthyosporea</taxon>
        <taxon>Ichthyophonida</taxon>
        <taxon>Sphaeroforma</taxon>
    </lineage>
</organism>
<keyword evidence="2" id="KW-1185">Reference proteome</keyword>
<name>A0A0L0F005_9EUKA</name>
<evidence type="ECO:0000313" key="1">
    <source>
        <dbReference type="EMBL" id="KNC70027.1"/>
    </source>
</evidence>
<evidence type="ECO:0000313" key="2">
    <source>
        <dbReference type="Proteomes" id="UP000054560"/>
    </source>
</evidence>
<gene>
    <name evidence="1" type="ORF">SARC_17449</name>
</gene>
<accession>A0A0L0F005</accession>
<reference evidence="1 2" key="1">
    <citation type="submission" date="2011-02" db="EMBL/GenBank/DDBJ databases">
        <title>The Genome Sequence of Sphaeroforma arctica JP610.</title>
        <authorList>
            <consortium name="The Broad Institute Genome Sequencing Platform"/>
            <person name="Russ C."/>
            <person name="Cuomo C."/>
            <person name="Young S.K."/>
            <person name="Zeng Q."/>
            <person name="Gargeya S."/>
            <person name="Alvarado L."/>
            <person name="Berlin A."/>
            <person name="Chapman S.B."/>
            <person name="Chen Z."/>
            <person name="Freedman E."/>
            <person name="Gellesch M."/>
            <person name="Goldberg J."/>
            <person name="Griggs A."/>
            <person name="Gujja S."/>
            <person name="Heilman E."/>
            <person name="Heiman D."/>
            <person name="Howarth C."/>
            <person name="Mehta T."/>
            <person name="Neiman D."/>
            <person name="Pearson M."/>
            <person name="Roberts A."/>
            <person name="Saif S."/>
            <person name="Shea T."/>
            <person name="Shenoy N."/>
            <person name="Sisk P."/>
            <person name="Stolte C."/>
            <person name="Sykes S."/>
            <person name="White J."/>
            <person name="Yandava C."/>
            <person name="Burger G."/>
            <person name="Gray M.W."/>
            <person name="Holland P.W.H."/>
            <person name="King N."/>
            <person name="Lang F.B.F."/>
            <person name="Roger A.J."/>
            <person name="Ruiz-Trillo I."/>
            <person name="Haas B."/>
            <person name="Nusbaum C."/>
            <person name="Birren B."/>
        </authorList>
    </citation>
    <scope>NUCLEOTIDE SEQUENCE [LARGE SCALE GENOMIC DNA]</scope>
    <source>
        <strain evidence="1 2">JP610</strain>
    </source>
</reference>
<feature type="non-terminal residue" evidence="1">
    <location>
        <position position="1"/>
    </location>
</feature>
<sequence length="96" mass="10865">ECRLDVSADHFRRVVDNVYIDHVDDRDLTEAANYLALSDIDDHKGDVKTFHCVFEKKKSDEADNSLRDNGFGRGPQIVCVVWCSNSCGEGLWNKSC</sequence>
<dbReference type="AlphaFoldDB" id="A0A0L0F005"/>